<dbReference type="InterPro" id="IPR054613">
    <property type="entry name" value="Peptidase_S78_dom"/>
</dbReference>
<evidence type="ECO:0000256" key="2">
    <source>
        <dbReference type="ARBA" id="ARBA00022670"/>
    </source>
</evidence>
<proteinExistence type="predicted"/>
<evidence type="ECO:0000256" key="1">
    <source>
        <dbReference type="ARBA" id="ARBA00022612"/>
    </source>
</evidence>
<protein>
    <submittedName>
        <fullName evidence="5">HK97 family phage prohead protease</fullName>
    </submittedName>
</protein>
<keyword evidence="1" id="KW-1188">Viral release from host cell</keyword>
<dbReference type="PANTHER" id="PTHR36933">
    <property type="entry name" value="SLL0788 PROTEIN"/>
    <property type="match status" value="1"/>
</dbReference>
<dbReference type="Gene3D" id="1.20.1260.10">
    <property type="match status" value="1"/>
</dbReference>
<name>A0ABS0KWV6_9BACT</name>
<dbReference type="Pfam" id="PF04586">
    <property type="entry name" value="Peptidase_S78"/>
    <property type="match status" value="1"/>
</dbReference>
<dbReference type="GO" id="GO:0006508">
    <property type="term" value="P:proteolysis"/>
    <property type="evidence" value="ECO:0007669"/>
    <property type="project" value="UniProtKB-KW"/>
</dbReference>
<evidence type="ECO:0000313" key="6">
    <source>
        <dbReference type="Proteomes" id="UP000601099"/>
    </source>
</evidence>
<dbReference type="Proteomes" id="UP000601099">
    <property type="component" value="Unassembled WGS sequence"/>
</dbReference>
<comment type="caution">
    <text evidence="5">The sequence shown here is derived from an EMBL/GenBank/DDBJ whole genome shotgun (WGS) entry which is preliminary data.</text>
</comment>
<dbReference type="RefSeq" id="WP_196953388.1">
    <property type="nucleotide sequence ID" value="NZ_JADWYK010000001.1"/>
</dbReference>
<reference evidence="5 6" key="1">
    <citation type="submission" date="2020-11" db="EMBL/GenBank/DDBJ databases">
        <title>Hymenobacter sp.</title>
        <authorList>
            <person name="Kim M.K."/>
        </authorList>
    </citation>
    <scope>NUCLEOTIDE SEQUENCE [LARGE SCALE GENOMIC DNA]</scope>
    <source>
        <strain evidence="5 6">BT594</strain>
    </source>
</reference>
<evidence type="ECO:0000256" key="3">
    <source>
        <dbReference type="ARBA" id="ARBA00022801"/>
    </source>
</evidence>
<feature type="domain" description="Prohead serine protease" evidence="4">
    <location>
        <begin position="21"/>
        <end position="186"/>
    </location>
</feature>
<sequence length="294" mass="32304">MKPTLPTNSAEIRFAAGTLSVERRANENTPEAFVGKAIVCGSRSKNMGGFVEVIDPKALDSADMSDVVGLFNHNRDILLGRSTSGSLTLTRDADGGLSYRIAYDPNDPDHTRLLAKFERGDVVGSSFAFTTARNGEEWQEEETEGGGILYVRTVTAIKKIYDVSPVTDPAYADSTAAKRSLEHFKQEHPDARMKGMKMPKKKGKRDETAAELAERAFLEAMIPHHEMALEMASTALKEAETPDIRAFAQGIIDGQGGEINQMKQWLSDMDTAERQSPDAETLRMAEEHAFFSSL</sequence>
<gene>
    <name evidence="5" type="ORF">I5L79_02265</name>
</gene>
<keyword evidence="3" id="KW-0378">Hydrolase</keyword>
<dbReference type="GO" id="GO:0008233">
    <property type="term" value="F:peptidase activity"/>
    <property type="evidence" value="ECO:0007669"/>
    <property type="project" value="UniProtKB-KW"/>
</dbReference>
<evidence type="ECO:0000259" key="4">
    <source>
        <dbReference type="Pfam" id="PF04586"/>
    </source>
</evidence>
<evidence type="ECO:0000313" key="5">
    <source>
        <dbReference type="EMBL" id="MBG8552349.1"/>
    </source>
</evidence>
<dbReference type="InterPro" id="IPR012347">
    <property type="entry name" value="Ferritin-like"/>
</dbReference>
<dbReference type="EMBL" id="JADWYK010000001">
    <property type="protein sequence ID" value="MBG8552349.1"/>
    <property type="molecule type" value="Genomic_DNA"/>
</dbReference>
<keyword evidence="6" id="KW-1185">Reference proteome</keyword>
<organism evidence="5 6">
    <name type="scientific">Hymenobacter guriensis</name>
    <dbReference type="NCBI Taxonomy" id="2793065"/>
    <lineage>
        <taxon>Bacteria</taxon>
        <taxon>Pseudomonadati</taxon>
        <taxon>Bacteroidota</taxon>
        <taxon>Cytophagia</taxon>
        <taxon>Cytophagales</taxon>
        <taxon>Hymenobacteraceae</taxon>
        <taxon>Hymenobacter</taxon>
    </lineage>
</organism>
<accession>A0ABS0KWV6</accession>
<keyword evidence="2 5" id="KW-0645">Protease</keyword>
<dbReference type="PANTHER" id="PTHR36933:SF1">
    <property type="entry name" value="SLL0788 PROTEIN"/>
    <property type="match status" value="1"/>
</dbReference>